<protein>
    <submittedName>
        <fullName evidence="3">Relaxase/mobilization nuclease domain-containing protein</fullName>
    </submittedName>
</protein>
<feature type="domain" description="MobA/VirD2-like nuclease" evidence="2">
    <location>
        <begin position="27"/>
        <end position="150"/>
    </location>
</feature>
<dbReference type="Proteomes" id="UP000538931">
    <property type="component" value="Unassembled WGS sequence"/>
</dbReference>
<feature type="compositionally biased region" description="Polar residues" evidence="1">
    <location>
        <begin position="528"/>
        <end position="539"/>
    </location>
</feature>
<feature type="region of interest" description="Disordered" evidence="1">
    <location>
        <begin position="518"/>
        <end position="539"/>
    </location>
</feature>
<dbReference type="RefSeq" id="WP_181740906.1">
    <property type="nucleotide sequence ID" value="NZ_JACEMT010000052.1"/>
</dbReference>
<accession>A0A7W2AD79</accession>
<name>A0A7W2AD79_9GAMM</name>
<dbReference type="Pfam" id="PF03432">
    <property type="entry name" value="Relaxase"/>
    <property type="match status" value="1"/>
</dbReference>
<proteinExistence type="predicted"/>
<comment type="caution">
    <text evidence="3">The sequence shown here is derived from an EMBL/GenBank/DDBJ whole genome shotgun (WGS) entry which is preliminary data.</text>
</comment>
<reference evidence="3 4" key="1">
    <citation type="submission" date="2020-07" db="EMBL/GenBank/DDBJ databases">
        <title>Bacterium isolated from marien macroalgae.</title>
        <authorList>
            <person name="Zhu K."/>
            <person name="Lu D."/>
            <person name="Du Z."/>
        </authorList>
    </citation>
    <scope>NUCLEOTIDE SEQUENCE [LARGE SCALE GENOMIC DNA]</scope>
    <source>
        <strain evidence="3 4">3-1745</strain>
    </source>
</reference>
<evidence type="ECO:0000256" key="1">
    <source>
        <dbReference type="SAM" id="MobiDB-lite"/>
    </source>
</evidence>
<dbReference type="EMBL" id="JACEMT010000052">
    <property type="protein sequence ID" value="MBA4503292.1"/>
    <property type="molecule type" value="Genomic_DNA"/>
</dbReference>
<dbReference type="AlphaFoldDB" id="A0A7W2AD79"/>
<organism evidence="3 4">
    <name type="scientific">Marinobacterium marinum</name>
    <dbReference type="NCBI Taxonomy" id="2756129"/>
    <lineage>
        <taxon>Bacteria</taxon>
        <taxon>Pseudomonadati</taxon>
        <taxon>Pseudomonadota</taxon>
        <taxon>Gammaproteobacteria</taxon>
        <taxon>Oceanospirillales</taxon>
        <taxon>Oceanospirillaceae</taxon>
        <taxon>Marinobacterium</taxon>
    </lineage>
</organism>
<evidence type="ECO:0000313" key="4">
    <source>
        <dbReference type="Proteomes" id="UP000538931"/>
    </source>
</evidence>
<evidence type="ECO:0000259" key="2">
    <source>
        <dbReference type="Pfam" id="PF03432"/>
    </source>
</evidence>
<sequence>MKGNVTRGSGFRGVLDYAFDEGKKATGDKNAELIGGTMCGTDPRSLSAEFGHTRRIRKDIKRPVWHCSLALPAGDRLTGQQWEEIAANFLKKMGFPPDTQWVAVRHQDTDYDHIHIIASRVSLSAQVWYGQHEAFKAIEATQALEREHGLTITQGLYDEPQEKTRIKRGELEIWRATGQVPPKLRLEKLILEAAKDQPTVVQFADRLAAAGVEVRANLASTGKLSGFSFFLDGIKFKGSKINKACGWPKLQENQGVTYDVDRDYEALSAYRARKQPAVEGGAARDRLAATSRGASELAAAATAAARRASDAVAGSSDDVQRIRSLGAAADRVVAGARSTESPERNQRLRATIERAVASATAATSDFRQIEHNSHRADTAVRRVAFRSQRAGAMLAELGNRVGGGAGQLGVIGRRSVVQRGQQRRNAGDGSTPSASGCSVAAVGEQCDRIAALGKRIARASEALSAVRLLVQAPEPERRLTEPVIVTDDALDAALAAAVSKAQQQAVEQDIPQRPVIESDDFDYENDPLAQSASPQPRQRGSLLFNATSRELYRAPSTEQLAELQRELGSRPEPTDDELADLMPEELAGLMEQSELKQETGEDEINLDELDDEPSGPSFG</sequence>
<gene>
    <name evidence="3" type="ORF">H1S06_13105</name>
</gene>
<dbReference type="InterPro" id="IPR005094">
    <property type="entry name" value="Endonuclease_MobA/VirD2"/>
</dbReference>
<feature type="compositionally biased region" description="Acidic residues" evidence="1">
    <location>
        <begin position="600"/>
        <end position="613"/>
    </location>
</feature>
<keyword evidence="4" id="KW-1185">Reference proteome</keyword>
<feature type="region of interest" description="Disordered" evidence="1">
    <location>
        <begin position="593"/>
        <end position="619"/>
    </location>
</feature>
<evidence type="ECO:0000313" key="3">
    <source>
        <dbReference type="EMBL" id="MBA4503292.1"/>
    </source>
</evidence>
<feature type="region of interest" description="Disordered" evidence="1">
    <location>
        <begin position="417"/>
        <end position="437"/>
    </location>
</feature>